<gene>
    <name evidence="1" type="ORF">T12_15345</name>
</gene>
<dbReference type="EMBL" id="JYDQ01000014">
    <property type="protein sequence ID" value="KRY21682.1"/>
    <property type="molecule type" value="Genomic_DNA"/>
</dbReference>
<comment type="caution">
    <text evidence="1">The sequence shown here is derived from an EMBL/GenBank/DDBJ whole genome shotgun (WGS) entry which is preliminary data.</text>
</comment>
<organism evidence="1 2">
    <name type="scientific">Trichinella patagoniensis</name>
    <dbReference type="NCBI Taxonomy" id="990121"/>
    <lineage>
        <taxon>Eukaryota</taxon>
        <taxon>Metazoa</taxon>
        <taxon>Ecdysozoa</taxon>
        <taxon>Nematoda</taxon>
        <taxon>Enoplea</taxon>
        <taxon>Dorylaimia</taxon>
        <taxon>Trichinellida</taxon>
        <taxon>Trichinellidae</taxon>
        <taxon>Trichinella</taxon>
    </lineage>
</organism>
<dbReference type="Proteomes" id="UP000054783">
    <property type="component" value="Unassembled WGS sequence"/>
</dbReference>
<sequence length="102" mass="11767">MSTIPFDNKFTLFNEKYLFSMQFQLKATLNKNVYLINQMINNGSATIPILIIRFSSFFPSYINCSEINIKTVISIFLGKNSTNIEDVLFCLLLELEIILQSQ</sequence>
<accession>A0A0V1AA01</accession>
<keyword evidence="2" id="KW-1185">Reference proteome</keyword>
<proteinExistence type="predicted"/>
<protein>
    <submittedName>
        <fullName evidence="1">Uncharacterized protein</fullName>
    </submittedName>
</protein>
<evidence type="ECO:0000313" key="1">
    <source>
        <dbReference type="EMBL" id="KRY21682.1"/>
    </source>
</evidence>
<dbReference type="AlphaFoldDB" id="A0A0V1AA01"/>
<reference evidence="1 2" key="1">
    <citation type="submission" date="2015-01" db="EMBL/GenBank/DDBJ databases">
        <title>Evolution of Trichinella species and genotypes.</title>
        <authorList>
            <person name="Korhonen P.K."/>
            <person name="Edoardo P."/>
            <person name="Giuseppe L.R."/>
            <person name="Gasser R.B."/>
        </authorList>
    </citation>
    <scope>NUCLEOTIDE SEQUENCE [LARGE SCALE GENOMIC DNA]</scope>
    <source>
        <strain evidence="1">ISS2496</strain>
    </source>
</reference>
<name>A0A0V1AA01_9BILA</name>
<evidence type="ECO:0000313" key="2">
    <source>
        <dbReference type="Proteomes" id="UP000054783"/>
    </source>
</evidence>